<dbReference type="EMBL" id="QKZQ01000010">
    <property type="protein sequence ID" value="PZX41923.1"/>
    <property type="molecule type" value="Genomic_DNA"/>
</dbReference>
<evidence type="ECO:0000256" key="1">
    <source>
        <dbReference type="ARBA" id="ARBA00022801"/>
    </source>
</evidence>
<dbReference type="Proteomes" id="UP000249364">
    <property type="component" value="Unassembled WGS sequence"/>
</dbReference>
<comment type="catalytic activity">
    <reaction evidence="3">
        <text>[protein]-L-glutamate 5-O-methyl ester + H2O = L-glutamyl-[protein] + methanol + H(+)</text>
        <dbReference type="Rhea" id="RHEA:23236"/>
        <dbReference type="Rhea" id="RHEA-COMP:10208"/>
        <dbReference type="Rhea" id="RHEA-COMP:10311"/>
        <dbReference type="ChEBI" id="CHEBI:15377"/>
        <dbReference type="ChEBI" id="CHEBI:15378"/>
        <dbReference type="ChEBI" id="CHEBI:17790"/>
        <dbReference type="ChEBI" id="CHEBI:29973"/>
        <dbReference type="ChEBI" id="CHEBI:82795"/>
        <dbReference type="EC" id="3.1.1.61"/>
    </reaction>
</comment>
<dbReference type="InterPro" id="IPR000673">
    <property type="entry name" value="Sig_transdc_resp-reg_Me-estase"/>
</dbReference>
<dbReference type="PANTHER" id="PTHR42872:SF6">
    <property type="entry name" value="PROTEIN-GLUTAMATE METHYLESTERASE_PROTEIN-GLUTAMINE GLUTAMINASE"/>
    <property type="match status" value="1"/>
</dbReference>
<name>A0A2W7Q1Y2_9RHOB</name>
<dbReference type="InterPro" id="IPR011247">
    <property type="entry name" value="Chemotax_prot-Glu_Me-esterase"/>
</dbReference>
<accession>A0A2W7Q1Y2</accession>
<evidence type="ECO:0000313" key="7">
    <source>
        <dbReference type="Proteomes" id="UP000249364"/>
    </source>
</evidence>
<dbReference type="CDD" id="cd16433">
    <property type="entry name" value="CheB"/>
    <property type="match status" value="1"/>
</dbReference>
<evidence type="ECO:0000256" key="4">
    <source>
        <dbReference type="PROSITE-ProRule" id="PRU00050"/>
    </source>
</evidence>
<evidence type="ECO:0000313" key="6">
    <source>
        <dbReference type="EMBL" id="PZX41923.1"/>
    </source>
</evidence>
<evidence type="ECO:0000256" key="2">
    <source>
        <dbReference type="ARBA" id="ARBA00039140"/>
    </source>
</evidence>
<dbReference type="Pfam" id="PF01339">
    <property type="entry name" value="CheB_methylest"/>
    <property type="match status" value="1"/>
</dbReference>
<evidence type="ECO:0000259" key="5">
    <source>
        <dbReference type="PROSITE" id="PS50122"/>
    </source>
</evidence>
<comment type="caution">
    <text evidence="4">Lacks conserved residue(s) required for the propagation of feature annotation.</text>
</comment>
<dbReference type="GO" id="GO:0008984">
    <property type="term" value="F:protein-glutamate methylesterase activity"/>
    <property type="evidence" value="ECO:0007669"/>
    <property type="project" value="UniProtKB-EC"/>
</dbReference>
<dbReference type="OrthoDB" id="9791760at2"/>
<dbReference type="GO" id="GO:0005737">
    <property type="term" value="C:cytoplasm"/>
    <property type="evidence" value="ECO:0007669"/>
    <property type="project" value="InterPro"/>
</dbReference>
<feature type="domain" description="CheB-type methylesterase" evidence="5">
    <location>
        <begin position="3"/>
        <end position="193"/>
    </location>
</feature>
<dbReference type="GO" id="GO:0000156">
    <property type="term" value="F:phosphorelay response regulator activity"/>
    <property type="evidence" value="ECO:0007669"/>
    <property type="project" value="InterPro"/>
</dbReference>
<proteinExistence type="predicted"/>
<organism evidence="6 7">
    <name type="scientific">Roseinatronobacter thiooxidans</name>
    <dbReference type="NCBI Taxonomy" id="121821"/>
    <lineage>
        <taxon>Bacteria</taxon>
        <taxon>Pseudomonadati</taxon>
        <taxon>Pseudomonadota</taxon>
        <taxon>Alphaproteobacteria</taxon>
        <taxon>Rhodobacterales</taxon>
        <taxon>Paracoccaceae</taxon>
        <taxon>Roseinatronobacter</taxon>
    </lineage>
</organism>
<dbReference type="SUPFAM" id="SSF52738">
    <property type="entry name" value="Methylesterase CheB, C-terminal domain"/>
    <property type="match status" value="1"/>
</dbReference>
<dbReference type="PROSITE" id="PS50122">
    <property type="entry name" value="CHEB"/>
    <property type="match status" value="1"/>
</dbReference>
<sequence length="340" mass="36901">MDRTNTHKLIVVGASAGGMQALKRLVAQFPADLPAPVFIVTHLGPDATGDALVHVLDEAGPLQCHHPTDGEHFTKGNIYVAPSDRHMLIEQSAILLTSGARENRYRPAIDPLFRSAAVAHGNRVIGVILTGYLDDGTSGMMAIRRCGGICIAQHPEDADYADMPRSVVVNVGVDHCVPISSMGALLSELSRQEAAEDVPPPEDVVIEARIAQRVLSDLPSVEALGDQVPFNCPECGGVLWQIKEGDLLRYRCHTGHAFTSGVLLAVQSAKIEETLWTALRMFEERQNLMATMSTRPDGKSSKVLAERTKDAQVHIERIRAILLANEIPYWGSARITTVVN</sequence>
<dbReference type="InterPro" id="IPR035909">
    <property type="entry name" value="CheB_C"/>
</dbReference>
<dbReference type="STRING" id="121821.GCA_001870675_03178"/>
<dbReference type="PIRSF" id="PIRSF036461">
    <property type="entry name" value="Chmtx_methlestr"/>
    <property type="match status" value="1"/>
</dbReference>
<dbReference type="EC" id="3.1.1.61" evidence="2"/>
<keyword evidence="7" id="KW-1185">Reference proteome</keyword>
<dbReference type="PANTHER" id="PTHR42872">
    <property type="entry name" value="PROTEIN-GLUTAMATE METHYLESTERASE/PROTEIN-GLUTAMINE GLUTAMINASE"/>
    <property type="match status" value="1"/>
</dbReference>
<evidence type="ECO:0000256" key="3">
    <source>
        <dbReference type="ARBA" id="ARBA00048267"/>
    </source>
</evidence>
<reference evidence="6 7" key="1">
    <citation type="submission" date="2018-06" db="EMBL/GenBank/DDBJ databases">
        <title>Genomic Encyclopedia of Archaeal and Bacterial Type Strains, Phase II (KMG-II): from individual species to whole genera.</title>
        <authorList>
            <person name="Goeker M."/>
        </authorList>
    </citation>
    <scope>NUCLEOTIDE SEQUENCE [LARGE SCALE GENOMIC DNA]</scope>
    <source>
        <strain evidence="6 7">DSM 13087</strain>
    </source>
</reference>
<protein>
    <recommendedName>
        <fullName evidence="2">protein-glutamate methylesterase</fullName>
        <ecNumber evidence="2">3.1.1.61</ecNumber>
    </recommendedName>
</protein>
<dbReference type="AlphaFoldDB" id="A0A2W7Q1Y2"/>
<gene>
    <name evidence="6" type="ORF">LY56_02214</name>
</gene>
<dbReference type="Gene3D" id="3.40.50.180">
    <property type="entry name" value="Methylesterase CheB, C-terminal domain"/>
    <property type="match status" value="1"/>
</dbReference>
<comment type="caution">
    <text evidence="6">The sequence shown here is derived from an EMBL/GenBank/DDBJ whole genome shotgun (WGS) entry which is preliminary data.</text>
</comment>
<keyword evidence="1" id="KW-0378">Hydrolase</keyword>
<dbReference type="GO" id="GO:0006935">
    <property type="term" value="P:chemotaxis"/>
    <property type="evidence" value="ECO:0007669"/>
    <property type="project" value="InterPro"/>
</dbReference>